<comment type="caution">
    <text evidence="1">The sequence shown here is derived from an EMBL/GenBank/DDBJ whole genome shotgun (WGS) entry which is preliminary data.</text>
</comment>
<gene>
    <name evidence="1" type="ORF">N7476_010338</name>
</gene>
<name>A0A9W9U1S0_9EURO</name>
<organism evidence="1 2">
    <name type="scientific">Penicillium atrosanguineum</name>
    <dbReference type="NCBI Taxonomy" id="1132637"/>
    <lineage>
        <taxon>Eukaryota</taxon>
        <taxon>Fungi</taxon>
        <taxon>Dikarya</taxon>
        <taxon>Ascomycota</taxon>
        <taxon>Pezizomycotina</taxon>
        <taxon>Eurotiomycetes</taxon>
        <taxon>Eurotiomycetidae</taxon>
        <taxon>Eurotiales</taxon>
        <taxon>Aspergillaceae</taxon>
        <taxon>Penicillium</taxon>
    </lineage>
</organism>
<dbReference type="EMBL" id="JAPZBO010000009">
    <property type="protein sequence ID" value="KAJ5303539.1"/>
    <property type="molecule type" value="Genomic_DNA"/>
</dbReference>
<reference evidence="1" key="2">
    <citation type="journal article" date="2023" name="IMA Fungus">
        <title>Comparative genomic study of the Penicillium genus elucidates a diverse pangenome and 15 lateral gene transfer events.</title>
        <authorList>
            <person name="Petersen C."/>
            <person name="Sorensen T."/>
            <person name="Nielsen M.R."/>
            <person name="Sondergaard T.E."/>
            <person name="Sorensen J.L."/>
            <person name="Fitzpatrick D.A."/>
            <person name="Frisvad J.C."/>
            <person name="Nielsen K.L."/>
        </authorList>
    </citation>
    <scope>NUCLEOTIDE SEQUENCE</scope>
    <source>
        <strain evidence="1">IBT 21472</strain>
    </source>
</reference>
<protein>
    <submittedName>
        <fullName evidence="1">Uncharacterized protein</fullName>
    </submittedName>
</protein>
<sequence length="69" mass="7283">MKTISIILFDPLDVVSISDFNACPGSVHVVAACCDVNVEQVLCITCDEAHKAHGSSGELVLCHDLVGRS</sequence>
<proteinExistence type="predicted"/>
<evidence type="ECO:0000313" key="2">
    <source>
        <dbReference type="Proteomes" id="UP001147746"/>
    </source>
</evidence>
<accession>A0A9W9U1S0</accession>
<dbReference type="AlphaFoldDB" id="A0A9W9U1S0"/>
<reference evidence="1" key="1">
    <citation type="submission" date="2022-12" db="EMBL/GenBank/DDBJ databases">
        <authorList>
            <person name="Petersen C."/>
        </authorList>
    </citation>
    <scope>NUCLEOTIDE SEQUENCE</scope>
    <source>
        <strain evidence="1">IBT 21472</strain>
    </source>
</reference>
<keyword evidence="2" id="KW-1185">Reference proteome</keyword>
<dbReference type="PROSITE" id="PS51257">
    <property type="entry name" value="PROKAR_LIPOPROTEIN"/>
    <property type="match status" value="1"/>
</dbReference>
<dbReference type="Proteomes" id="UP001147746">
    <property type="component" value="Unassembled WGS sequence"/>
</dbReference>
<evidence type="ECO:0000313" key="1">
    <source>
        <dbReference type="EMBL" id="KAJ5303539.1"/>
    </source>
</evidence>